<dbReference type="OrthoDB" id="4025539at2759"/>
<evidence type="ECO:0000256" key="1">
    <source>
        <dbReference type="SAM" id="MobiDB-lite"/>
    </source>
</evidence>
<feature type="compositionally biased region" description="Low complexity" evidence="1">
    <location>
        <begin position="157"/>
        <end position="169"/>
    </location>
</feature>
<feature type="region of interest" description="Disordered" evidence="1">
    <location>
        <begin position="150"/>
        <end position="210"/>
    </location>
</feature>
<accession>A0A642UQL9</accession>
<feature type="region of interest" description="Disordered" evidence="1">
    <location>
        <begin position="330"/>
        <end position="441"/>
    </location>
</feature>
<feature type="compositionally biased region" description="Low complexity" evidence="1">
    <location>
        <begin position="185"/>
        <end position="194"/>
    </location>
</feature>
<feature type="compositionally biased region" description="Polar residues" evidence="1">
    <location>
        <begin position="61"/>
        <end position="73"/>
    </location>
</feature>
<dbReference type="GeneID" id="54781069"/>
<proteinExistence type="predicted"/>
<feature type="region of interest" description="Disordered" evidence="1">
    <location>
        <begin position="529"/>
        <end position="573"/>
    </location>
</feature>
<dbReference type="AlphaFoldDB" id="A0A642UQL9"/>
<reference evidence="2 3" key="1">
    <citation type="submission" date="2019-07" db="EMBL/GenBank/DDBJ databases">
        <title>Genome assembly of two rare yeast pathogens: Diutina rugosa and Trichomonascus ciferrii.</title>
        <authorList>
            <person name="Mixao V."/>
            <person name="Saus E."/>
            <person name="Hansen A."/>
            <person name="Lass-Flor C."/>
            <person name="Gabaldon T."/>
        </authorList>
    </citation>
    <scope>NUCLEOTIDE SEQUENCE [LARGE SCALE GENOMIC DNA]</scope>
    <source>
        <strain evidence="2 3">CBS 613</strain>
    </source>
</reference>
<dbReference type="EMBL" id="SWFT01000067">
    <property type="protein sequence ID" value="KAA8903532.1"/>
    <property type="molecule type" value="Genomic_DNA"/>
</dbReference>
<dbReference type="VEuPathDB" id="FungiDB:DIURU_002418"/>
<organism evidence="2 3">
    <name type="scientific">Diutina rugosa</name>
    <name type="common">Yeast</name>
    <name type="synonym">Candida rugosa</name>
    <dbReference type="NCBI Taxonomy" id="5481"/>
    <lineage>
        <taxon>Eukaryota</taxon>
        <taxon>Fungi</taxon>
        <taxon>Dikarya</taxon>
        <taxon>Ascomycota</taxon>
        <taxon>Saccharomycotina</taxon>
        <taxon>Pichiomycetes</taxon>
        <taxon>Debaryomycetaceae</taxon>
        <taxon>Diutina</taxon>
    </lineage>
</organism>
<sequence>MISPQSQVYERQRVHAPNSSRTSRTASPIAPSAPLFEPSTSQEEALPHAGSSLSLERFETAKTTIAGTDATHSNAREVPSGRAILKSSRPAHGRQTYPDRHLWGEIITDPKLLRGKKYRREAEISGDSSTRIDVNELHKVQNELLDNNQKLLPPLFSSGGSTQKKSSGQPFPEGKLKHHRKDTTTKSSSSTPKSTSDHVQREAFRSPFEVNDKVSSKANLEVYDRETSPIFRHFQFSNYTSEEGRFVSSWSNNKPDKRTVRISRISGPIDITESSQPLIVAPTTSPFKVDDPNCAVKASSHSAVHTVALDMPTNALENLTISPEDPLFSSNAINNVTQNSDDNAPSEIPRRKKASNVQGNGPTSRMQRSRSRSRERRRSSNGSELRLNHRRNSIYSRPVRRRSTSSVRSQRRKQALSETRRKKNSKPTSRSRSEPFLPHYDEIPLGQVPPYCENLNKAVDLISFDPRYAYPVLRFNRKLINSTGELSVTITKLSDMHLLPGDIDIHEIRRVDDRKFNDILPELLISPSHRRRRRHRRHRHRHRHHPREEPSAGSPEIEGLSGNTQASRPLRDR</sequence>
<dbReference type="Proteomes" id="UP000449547">
    <property type="component" value="Unassembled WGS sequence"/>
</dbReference>
<gene>
    <name evidence="2" type="ORF">DIURU_002418</name>
</gene>
<evidence type="ECO:0000313" key="3">
    <source>
        <dbReference type="Proteomes" id="UP000449547"/>
    </source>
</evidence>
<feature type="compositionally biased region" description="Basic residues" evidence="1">
    <location>
        <begin position="388"/>
        <end position="425"/>
    </location>
</feature>
<feature type="region of interest" description="Disordered" evidence="1">
    <location>
        <begin position="1"/>
        <end position="96"/>
    </location>
</feature>
<keyword evidence="3" id="KW-1185">Reference proteome</keyword>
<dbReference type="RefSeq" id="XP_034012834.1">
    <property type="nucleotide sequence ID" value="XM_034155067.1"/>
</dbReference>
<feature type="compositionally biased region" description="Basic residues" evidence="1">
    <location>
        <begin position="367"/>
        <end position="379"/>
    </location>
</feature>
<name>A0A642UQL9_DIURU</name>
<evidence type="ECO:0000313" key="2">
    <source>
        <dbReference type="EMBL" id="KAA8903532.1"/>
    </source>
</evidence>
<feature type="compositionally biased region" description="Basic residues" evidence="1">
    <location>
        <begin position="529"/>
        <end position="545"/>
    </location>
</feature>
<feature type="compositionally biased region" description="Basic and acidic residues" evidence="1">
    <location>
        <begin position="195"/>
        <end position="210"/>
    </location>
</feature>
<feature type="compositionally biased region" description="Polar residues" evidence="1">
    <location>
        <begin position="17"/>
        <end position="26"/>
    </location>
</feature>
<protein>
    <submittedName>
        <fullName evidence="2">Uncharacterized protein</fullName>
    </submittedName>
</protein>
<comment type="caution">
    <text evidence="2">The sequence shown here is derived from an EMBL/GenBank/DDBJ whole genome shotgun (WGS) entry which is preliminary data.</text>
</comment>
<feature type="compositionally biased region" description="Polar residues" evidence="1">
    <location>
        <begin position="330"/>
        <end position="343"/>
    </location>
</feature>